<dbReference type="InterPro" id="IPR016032">
    <property type="entry name" value="Sig_transdc_resp-reg_C-effctor"/>
</dbReference>
<dbReference type="SMART" id="SM01043">
    <property type="entry name" value="BTAD"/>
    <property type="match status" value="1"/>
</dbReference>
<dbReference type="Gene3D" id="1.10.10.10">
    <property type="entry name" value="Winged helix-like DNA-binding domain superfamily/Winged helix DNA-binding domain"/>
    <property type="match status" value="1"/>
</dbReference>
<dbReference type="InterPro" id="IPR005158">
    <property type="entry name" value="BTAD"/>
</dbReference>
<keyword evidence="6" id="KW-1185">Reference proteome</keyword>
<name>A0A1Y5Y3T0_KIBAR</name>
<dbReference type="Gene3D" id="1.25.40.10">
    <property type="entry name" value="Tetratricopeptide repeat domain"/>
    <property type="match status" value="1"/>
</dbReference>
<keyword evidence="2 3" id="KW-0238">DNA-binding</keyword>
<dbReference type="EMBL" id="FWXV01000011">
    <property type="protein sequence ID" value="SMD24901.1"/>
    <property type="molecule type" value="Genomic_DNA"/>
</dbReference>
<reference evidence="5 6" key="1">
    <citation type="submission" date="2017-04" db="EMBL/GenBank/DDBJ databases">
        <authorList>
            <person name="Afonso C.L."/>
            <person name="Miller P.J."/>
            <person name="Scott M.A."/>
            <person name="Spackman E."/>
            <person name="Goraichik I."/>
            <person name="Dimitrov K.M."/>
            <person name="Suarez D.L."/>
            <person name="Swayne D.E."/>
        </authorList>
    </citation>
    <scope>NUCLEOTIDE SEQUENCE [LARGE SCALE GENOMIC DNA]</scope>
    <source>
        <strain evidence="5 6">DSM 43828</strain>
    </source>
</reference>
<evidence type="ECO:0000256" key="2">
    <source>
        <dbReference type="ARBA" id="ARBA00023125"/>
    </source>
</evidence>
<dbReference type="SUPFAM" id="SSF52540">
    <property type="entry name" value="P-loop containing nucleoside triphosphate hydrolases"/>
    <property type="match status" value="1"/>
</dbReference>
<dbReference type="PANTHER" id="PTHR47691">
    <property type="entry name" value="REGULATOR-RELATED"/>
    <property type="match status" value="1"/>
</dbReference>
<sequence>MVRIGLLGGVRVTSDDGEPVDIGSAKSQAVLAALALSPGTSVTVSRLVELVWADEPPQTAHKALQWHIAQLRKGLGSEAIVRVGAAYRLDVAADAVDVARFQRHFRDGDFSAALAEWGGTPLAGLDAPGLAAAVAGLTEQWLNAVEADLERRVGNDPRGVIGSLAELAERYPLRENVWALLMTALYRVDRQADALAAFRQARHHLVTELGVEPGPALRELESRILDQDTRLRERAAHEGYVPRRVGPLFGRDEDLQAIADALARSAVVTLVGPGGIGKTQLALAAAADHGQLIELAEITSPADVPRAVADALGVAQRQGRTLTQSIVAAFRSRSALLVVDNCEHVIDGAAELIRAVVSGCPQVHVLATSRERLSLAAEQVLAVGPLDLHAGAELFNARATAADRTYDAAAHRDHVTEICRQLDGIPLAIELAAARTISHQPADLVARLNDRLRATGSRRTGAARHRTLRAAIQWSYDLLTPAEQTLFQQLSVFSAPFDLSAAEAVADGADGLISALVERSVITVDNGPFGRRFRLLEPMRQFAAEHLRDRDVIAERHARWCVSEVTHIHRLLTGPDEIEGVARLAELWPNLRAAVTWTRDVGLADALVRPIVTELPLRGRQEIGVWAEHILAMTSDADVRAFWLVWVAERYTQNANPAGYREVAEHYGTDRPLSRYADAYACGDGEALWQCLPDAVAGLHSDDLAAFLEMTSAGILLGTGRFEQVDKSVTVLADRYRVHGPPTLLHWALQTLGYRASFQGRAEDADRYFDEASRVSLPAGTLSANKSTEARSAFRRGERQRAFQLLRSHIDELIDTDNVVAASIVCIEFVTMMAKIDRITEAAHMLRYLKAVNEFGALAARTLVAEAATRIAEHSADTTPAVDDRAALAYMRDVLVELE</sequence>
<evidence type="ECO:0000256" key="1">
    <source>
        <dbReference type="ARBA" id="ARBA00005820"/>
    </source>
</evidence>
<dbReference type="GO" id="GO:0043531">
    <property type="term" value="F:ADP binding"/>
    <property type="evidence" value="ECO:0007669"/>
    <property type="project" value="InterPro"/>
</dbReference>
<dbReference type="InterPro" id="IPR027417">
    <property type="entry name" value="P-loop_NTPase"/>
</dbReference>
<comment type="similarity">
    <text evidence="1">Belongs to the AfsR/DnrI/RedD regulatory family.</text>
</comment>
<evidence type="ECO:0000313" key="6">
    <source>
        <dbReference type="Proteomes" id="UP000192674"/>
    </source>
</evidence>
<dbReference type="SMART" id="SM00862">
    <property type="entry name" value="Trans_reg_C"/>
    <property type="match status" value="1"/>
</dbReference>
<dbReference type="SUPFAM" id="SSF48452">
    <property type="entry name" value="TPR-like"/>
    <property type="match status" value="1"/>
</dbReference>
<dbReference type="Pfam" id="PF00486">
    <property type="entry name" value="Trans_reg_C"/>
    <property type="match status" value="1"/>
</dbReference>
<dbReference type="InterPro" id="IPR011990">
    <property type="entry name" value="TPR-like_helical_dom_sf"/>
</dbReference>
<dbReference type="Gene3D" id="3.40.50.300">
    <property type="entry name" value="P-loop containing nucleotide triphosphate hydrolases"/>
    <property type="match status" value="1"/>
</dbReference>
<dbReference type="PROSITE" id="PS51755">
    <property type="entry name" value="OMPR_PHOB"/>
    <property type="match status" value="1"/>
</dbReference>
<evidence type="ECO:0000259" key="4">
    <source>
        <dbReference type="PROSITE" id="PS51755"/>
    </source>
</evidence>
<dbReference type="Pfam" id="PF03704">
    <property type="entry name" value="BTAD"/>
    <property type="match status" value="1"/>
</dbReference>
<proteinExistence type="inferred from homology"/>
<dbReference type="PANTHER" id="PTHR47691:SF3">
    <property type="entry name" value="HTH-TYPE TRANSCRIPTIONAL REGULATOR RV0890C-RELATED"/>
    <property type="match status" value="1"/>
</dbReference>
<feature type="domain" description="OmpR/PhoB-type" evidence="4">
    <location>
        <begin position="1"/>
        <end position="91"/>
    </location>
</feature>
<evidence type="ECO:0000256" key="3">
    <source>
        <dbReference type="PROSITE-ProRule" id="PRU01091"/>
    </source>
</evidence>
<dbReference type="InterPro" id="IPR001867">
    <property type="entry name" value="OmpR/PhoB-type_DNA-bd"/>
</dbReference>
<protein>
    <submittedName>
        <fullName evidence="5">Predicted ATPase</fullName>
    </submittedName>
</protein>
<organism evidence="5 6">
    <name type="scientific">Kibdelosporangium aridum</name>
    <dbReference type="NCBI Taxonomy" id="2030"/>
    <lineage>
        <taxon>Bacteria</taxon>
        <taxon>Bacillati</taxon>
        <taxon>Actinomycetota</taxon>
        <taxon>Actinomycetes</taxon>
        <taxon>Pseudonocardiales</taxon>
        <taxon>Pseudonocardiaceae</taxon>
        <taxon>Kibdelosporangium</taxon>
    </lineage>
</organism>
<dbReference type="AlphaFoldDB" id="A0A1Y5Y3T0"/>
<dbReference type="GO" id="GO:0000160">
    <property type="term" value="P:phosphorelay signal transduction system"/>
    <property type="evidence" value="ECO:0007669"/>
    <property type="project" value="InterPro"/>
</dbReference>
<feature type="DNA-binding region" description="OmpR/PhoB-type" evidence="3">
    <location>
        <begin position="1"/>
        <end position="91"/>
    </location>
</feature>
<dbReference type="SUPFAM" id="SSF46894">
    <property type="entry name" value="C-terminal effector domain of the bipartite response regulators"/>
    <property type="match status" value="1"/>
</dbReference>
<dbReference type="Proteomes" id="UP000192674">
    <property type="component" value="Unassembled WGS sequence"/>
</dbReference>
<dbReference type="GO" id="GO:0006355">
    <property type="term" value="P:regulation of DNA-templated transcription"/>
    <property type="evidence" value="ECO:0007669"/>
    <property type="project" value="InterPro"/>
</dbReference>
<dbReference type="PRINTS" id="PR00364">
    <property type="entry name" value="DISEASERSIST"/>
</dbReference>
<evidence type="ECO:0000313" key="5">
    <source>
        <dbReference type="EMBL" id="SMD24901.1"/>
    </source>
</evidence>
<dbReference type="GO" id="GO:0003677">
    <property type="term" value="F:DNA binding"/>
    <property type="evidence" value="ECO:0007669"/>
    <property type="project" value="UniProtKB-UniRule"/>
</dbReference>
<dbReference type="CDD" id="cd15831">
    <property type="entry name" value="BTAD"/>
    <property type="match status" value="1"/>
</dbReference>
<dbReference type="InterPro" id="IPR036388">
    <property type="entry name" value="WH-like_DNA-bd_sf"/>
</dbReference>
<accession>A0A1Y5Y3T0</accession>
<gene>
    <name evidence="5" type="ORF">SAMN05661093_08774</name>
</gene>